<reference evidence="1" key="1">
    <citation type="journal article" date="2023" name="Mol. Biol. Evol.">
        <title>Third-Generation Sequencing Reveals the Adaptive Role of the Epigenome in Three Deep-Sea Polychaetes.</title>
        <authorList>
            <person name="Perez M."/>
            <person name="Aroh O."/>
            <person name="Sun Y."/>
            <person name="Lan Y."/>
            <person name="Juniper S.K."/>
            <person name="Young C.R."/>
            <person name="Angers B."/>
            <person name="Qian P.Y."/>
        </authorList>
    </citation>
    <scope>NUCLEOTIDE SEQUENCE</scope>
    <source>
        <strain evidence="1">R07B-5</strain>
    </source>
</reference>
<dbReference type="Pfam" id="PF22633">
    <property type="entry name" value="F5_F8_type_C_2"/>
    <property type="match status" value="1"/>
</dbReference>
<dbReference type="EMBL" id="JAODUO010001164">
    <property type="protein sequence ID" value="KAK2170070.1"/>
    <property type="molecule type" value="Genomic_DNA"/>
</dbReference>
<accession>A0AAD9KFZ6</accession>
<organism evidence="1 2">
    <name type="scientific">Ridgeia piscesae</name>
    <name type="common">Tubeworm</name>
    <dbReference type="NCBI Taxonomy" id="27915"/>
    <lineage>
        <taxon>Eukaryota</taxon>
        <taxon>Metazoa</taxon>
        <taxon>Spiralia</taxon>
        <taxon>Lophotrochozoa</taxon>
        <taxon>Annelida</taxon>
        <taxon>Polychaeta</taxon>
        <taxon>Sedentaria</taxon>
        <taxon>Canalipalpata</taxon>
        <taxon>Sabellida</taxon>
        <taxon>Siboglinidae</taxon>
        <taxon>Ridgeia</taxon>
    </lineage>
</organism>
<evidence type="ECO:0000313" key="2">
    <source>
        <dbReference type="Proteomes" id="UP001209878"/>
    </source>
</evidence>
<dbReference type="SUPFAM" id="SSF49785">
    <property type="entry name" value="Galactose-binding domain-like"/>
    <property type="match status" value="1"/>
</dbReference>
<dbReference type="Gene3D" id="2.60.120.260">
    <property type="entry name" value="Galactose-binding domain-like"/>
    <property type="match status" value="1"/>
</dbReference>
<dbReference type="PANTHER" id="PTHR45713:SF6">
    <property type="entry name" value="F5_8 TYPE C DOMAIN-CONTAINING PROTEIN"/>
    <property type="match status" value="1"/>
</dbReference>
<dbReference type="PANTHER" id="PTHR45713">
    <property type="entry name" value="FTP DOMAIN-CONTAINING PROTEIN"/>
    <property type="match status" value="1"/>
</dbReference>
<dbReference type="Proteomes" id="UP001209878">
    <property type="component" value="Unassembled WGS sequence"/>
</dbReference>
<keyword evidence="2" id="KW-1185">Reference proteome</keyword>
<proteinExistence type="predicted"/>
<dbReference type="InterPro" id="IPR051941">
    <property type="entry name" value="BG_Antigen-Binding_Lectin"/>
</dbReference>
<comment type="caution">
    <text evidence="1">The sequence shown here is derived from an EMBL/GenBank/DDBJ whole genome shotgun (WGS) entry which is preliminary data.</text>
</comment>
<dbReference type="AlphaFoldDB" id="A0AAD9KFZ6"/>
<gene>
    <name evidence="1" type="ORF">NP493_1165g01105</name>
</gene>
<evidence type="ECO:0000313" key="1">
    <source>
        <dbReference type="EMBL" id="KAK2170070.1"/>
    </source>
</evidence>
<sequence>MFKWHGPACQTGNVAYKKPAEMGYGIWRKYWPADRAVDGSIDTIMNHGHCSWVQNAGPLSHSWKVDLRAFYDVETMLLYSTKSGYYYTLAPINVKTSRHEFDAYKECAKYDDKIKPASWITVNCKVSVVRYIIIQRKSQSRTYWTMQICEVVVIGHIVACK</sequence>
<name>A0AAD9KFZ6_RIDPI</name>
<protein>
    <submittedName>
        <fullName evidence="1">Uncharacterized protein</fullName>
    </submittedName>
</protein>
<dbReference type="InterPro" id="IPR008979">
    <property type="entry name" value="Galactose-bd-like_sf"/>
</dbReference>